<comment type="similarity">
    <text evidence="1">Belongs to the LysR transcriptional regulatory family.</text>
</comment>
<dbReference type="Gene3D" id="1.10.10.10">
    <property type="entry name" value="Winged helix-like DNA-binding domain superfamily/Winged helix DNA-binding domain"/>
    <property type="match status" value="1"/>
</dbReference>
<evidence type="ECO:0000256" key="3">
    <source>
        <dbReference type="ARBA" id="ARBA00023125"/>
    </source>
</evidence>
<proteinExistence type="inferred from homology"/>
<dbReference type="STRING" id="762967.HMPREF9440_01591"/>
<keyword evidence="3" id="KW-0238">DNA-binding</keyword>
<dbReference type="Pfam" id="PF00126">
    <property type="entry name" value="HTH_1"/>
    <property type="match status" value="1"/>
</dbReference>
<comment type="caution">
    <text evidence="6">The sequence shown here is derived from an EMBL/GenBank/DDBJ whole genome shotgun (WGS) entry which is preliminary data.</text>
</comment>
<evidence type="ECO:0000256" key="2">
    <source>
        <dbReference type="ARBA" id="ARBA00023015"/>
    </source>
</evidence>
<dbReference type="GO" id="GO:0003677">
    <property type="term" value="F:DNA binding"/>
    <property type="evidence" value="ECO:0007669"/>
    <property type="project" value="UniProtKB-KW"/>
</dbReference>
<gene>
    <name evidence="6" type="ORF">HMPREF9440_01591</name>
</gene>
<dbReference type="SUPFAM" id="SSF46785">
    <property type="entry name" value="Winged helix' DNA-binding domain"/>
    <property type="match status" value="1"/>
</dbReference>
<reference evidence="6 7" key="1">
    <citation type="submission" date="2011-11" db="EMBL/GenBank/DDBJ databases">
        <authorList>
            <person name="Weinstock G."/>
            <person name="Sodergren E."/>
            <person name="Clifton S."/>
            <person name="Fulton L."/>
            <person name="Fulton B."/>
            <person name="Courtney L."/>
            <person name="Fronick C."/>
            <person name="Harrison M."/>
            <person name="Strong C."/>
            <person name="Farmer C."/>
            <person name="Delahaunty K."/>
            <person name="Markovic C."/>
            <person name="Hall O."/>
            <person name="Minx P."/>
            <person name="Tomlinson C."/>
            <person name="Mitreva M."/>
            <person name="Hou S."/>
            <person name="Chen J."/>
            <person name="Wollam A."/>
            <person name="Pepin K.H."/>
            <person name="Johnson M."/>
            <person name="Bhonagiri V."/>
            <person name="Zhang X."/>
            <person name="Suruliraj S."/>
            <person name="Warren W."/>
            <person name="Chinwalla A."/>
            <person name="Mardis E.R."/>
            <person name="Wilson R.K."/>
        </authorList>
    </citation>
    <scope>NUCLEOTIDE SEQUENCE [LARGE SCALE GENOMIC DNA]</scope>
    <source>
        <strain evidence="6 7">YIT 11816</strain>
    </source>
</reference>
<evidence type="ECO:0000256" key="1">
    <source>
        <dbReference type="ARBA" id="ARBA00009437"/>
    </source>
</evidence>
<keyword evidence="2" id="KW-0805">Transcription regulation</keyword>
<evidence type="ECO:0000313" key="7">
    <source>
        <dbReference type="Proteomes" id="UP000004956"/>
    </source>
</evidence>
<dbReference type="Gene3D" id="3.40.190.290">
    <property type="match status" value="1"/>
</dbReference>
<dbReference type="InterPro" id="IPR036390">
    <property type="entry name" value="WH_DNA-bd_sf"/>
</dbReference>
<name>H3KFS2_9BURK</name>
<organism evidence="6 7">
    <name type="scientific">Sutterella parvirubra YIT 11816</name>
    <dbReference type="NCBI Taxonomy" id="762967"/>
    <lineage>
        <taxon>Bacteria</taxon>
        <taxon>Pseudomonadati</taxon>
        <taxon>Pseudomonadota</taxon>
        <taxon>Betaproteobacteria</taxon>
        <taxon>Burkholderiales</taxon>
        <taxon>Sutterellaceae</taxon>
        <taxon>Sutterella</taxon>
    </lineage>
</organism>
<dbReference type="GO" id="GO:0003700">
    <property type="term" value="F:DNA-binding transcription factor activity"/>
    <property type="evidence" value="ECO:0007669"/>
    <property type="project" value="InterPro"/>
</dbReference>
<dbReference type="HOGENOM" id="CLU_039613_6_0_4"/>
<dbReference type="InterPro" id="IPR050950">
    <property type="entry name" value="HTH-type_LysR_regulators"/>
</dbReference>
<dbReference type="InterPro" id="IPR036388">
    <property type="entry name" value="WH-like_DNA-bd_sf"/>
</dbReference>
<dbReference type="InterPro" id="IPR005119">
    <property type="entry name" value="LysR_subst-bd"/>
</dbReference>
<dbReference type="PANTHER" id="PTHR30419">
    <property type="entry name" value="HTH-TYPE TRANSCRIPTIONAL REGULATOR YBHD"/>
    <property type="match status" value="1"/>
</dbReference>
<accession>H3KFS2</accession>
<dbReference type="GO" id="GO:0005829">
    <property type="term" value="C:cytosol"/>
    <property type="evidence" value="ECO:0007669"/>
    <property type="project" value="TreeGrafter"/>
</dbReference>
<evidence type="ECO:0000313" key="6">
    <source>
        <dbReference type="EMBL" id="EHY31038.1"/>
    </source>
</evidence>
<keyword evidence="7" id="KW-1185">Reference proteome</keyword>
<protein>
    <submittedName>
        <fullName evidence="6">LysR substrate binding domain protein</fullName>
    </submittedName>
</protein>
<dbReference type="Pfam" id="PF03466">
    <property type="entry name" value="LysR_substrate"/>
    <property type="match status" value="1"/>
</dbReference>
<dbReference type="InterPro" id="IPR000847">
    <property type="entry name" value="LysR_HTH_N"/>
</dbReference>
<dbReference type="Proteomes" id="UP000004956">
    <property type="component" value="Unassembled WGS sequence"/>
</dbReference>
<dbReference type="AlphaFoldDB" id="H3KFS2"/>
<feature type="domain" description="HTH lysR-type" evidence="5">
    <location>
        <begin position="1"/>
        <end position="27"/>
    </location>
</feature>
<evidence type="ECO:0000259" key="5">
    <source>
        <dbReference type="PROSITE" id="PS50931"/>
    </source>
</evidence>
<keyword evidence="4" id="KW-0804">Transcription</keyword>
<sequence>MSLRLKKLEGALGTTLFVRETRGLTLTPAGLAMRAHAEGILSAAAKMETALGAFREGERTTLRIASNSSGIQNYLAPAVGSFLADETVRLTFLERKSTETILEVLAGQAELAFCIESAARDHADEVEIIPLTVDRHILVTPPGHPLAASDRADLPTILGFPYIGLIETTPMGHAMRERARALGLTYAPVVEMPSFSLLLEMVLSGAGVAIVPRSALARFPGASGLTVVLIDEPWALRPLVFAHAKSRPLPDAARRFVEHVRASLAKAPAAKH</sequence>
<dbReference type="PROSITE" id="PS50931">
    <property type="entry name" value="HTH_LYSR"/>
    <property type="match status" value="1"/>
</dbReference>
<dbReference type="SUPFAM" id="SSF53850">
    <property type="entry name" value="Periplasmic binding protein-like II"/>
    <property type="match status" value="1"/>
</dbReference>
<dbReference type="EMBL" id="AFBQ01000240">
    <property type="protein sequence ID" value="EHY31038.1"/>
    <property type="molecule type" value="Genomic_DNA"/>
</dbReference>
<evidence type="ECO:0000256" key="4">
    <source>
        <dbReference type="ARBA" id="ARBA00023163"/>
    </source>
</evidence>
<dbReference type="PANTHER" id="PTHR30419:SF2">
    <property type="entry name" value="LYSR FAMILY TRANSCRIPTIONAL REGULATOR"/>
    <property type="match status" value="1"/>
</dbReference>
<dbReference type="PATRIC" id="fig|762967.3.peg.1249"/>